<evidence type="ECO:0000313" key="1">
    <source>
        <dbReference type="EMBL" id="OMO89235.1"/>
    </source>
</evidence>
<evidence type="ECO:0000313" key="2">
    <source>
        <dbReference type="Proteomes" id="UP000188268"/>
    </source>
</evidence>
<dbReference type="Gramene" id="OMO89235">
    <property type="protein sequence ID" value="OMO89235"/>
    <property type="gene ID" value="CCACVL1_07968"/>
</dbReference>
<dbReference type="AlphaFoldDB" id="A0A1R3J327"/>
<name>A0A1R3J327_COCAP</name>
<gene>
    <name evidence="1" type="ORF">CCACVL1_07968</name>
</gene>
<sequence length="44" mass="5157">MALNLAFDFPVGNRIYCDKKVLLVKFGRTWVSKTQCRRFKSYGV</sequence>
<dbReference type="EMBL" id="AWWV01008795">
    <property type="protein sequence ID" value="OMO89235.1"/>
    <property type="molecule type" value="Genomic_DNA"/>
</dbReference>
<reference evidence="1 2" key="1">
    <citation type="submission" date="2013-09" db="EMBL/GenBank/DDBJ databases">
        <title>Corchorus capsularis genome sequencing.</title>
        <authorList>
            <person name="Alam M."/>
            <person name="Haque M.S."/>
            <person name="Islam M.S."/>
            <person name="Emdad E.M."/>
            <person name="Islam M.M."/>
            <person name="Ahmed B."/>
            <person name="Halim A."/>
            <person name="Hossen Q.M.M."/>
            <person name="Hossain M.Z."/>
            <person name="Ahmed R."/>
            <person name="Khan M.M."/>
            <person name="Islam R."/>
            <person name="Rashid M.M."/>
            <person name="Khan S.A."/>
            <person name="Rahman M.S."/>
            <person name="Alam M."/>
        </authorList>
    </citation>
    <scope>NUCLEOTIDE SEQUENCE [LARGE SCALE GENOMIC DNA]</scope>
    <source>
        <strain evidence="2">cv. CVL-1</strain>
        <tissue evidence="1">Whole seedling</tissue>
    </source>
</reference>
<organism evidence="1 2">
    <name type="scientific">Corchorus capsularis</name>
    <name type="common">Jute</name>
    <dbReference type="NCBI Taxonomy" id="210143"/>
    <lineage>
        <taxon>Eukaryota</taxon>
        <taxon>Viridiplantae</taxon>
        <taxon>Streptophyta</taxon>
        <taxon>Embryophyta</taxon>
        <taxon>Tracheophyta</taxon>
        <taxon>Spermatophyta</taxon>
        <taxon>Magnoliopsida</taxon>
        <taxon>eudicotyledons</taxon>
        <taxon>Gunneridae</taxon>
        <taxon>Pentapetalae</taxon>
        <taxon>rosids</taxon>
        <taxon>malvids</taxon>
        <taxon>Malvales</taxon>
        <taxon>Malvaceae</taxon>
        <taxon>Grewioideae</taxon>
        <taxon>Apeibeae</taxon>
        <taxon>Corchorus</taxon>
    </lineage>
</organism>
<keyword evidence="2" id="KW-1185">Reference proteome</keyword>
<dbReference type="OrthoDB" id="10376837at2759"/>
<protein>
    <submittedName>
        <fullName evidence="1">Uncharacterized protein</fullName>
    </submittedName>
</protein>
<accession>A0A1R3J327</accession>
<comment type="caution">
    <text evidence="1">The sequence shown here is derived from an EMBL/GenBank/DDBJ whole genome shotgun (WGS) entry which is preliminary data.</text>
</comment>
<proteinExistence type="predicted"/>
<dbReference type="Proteomes" id="UP000188268">
    <property type="component" value="Unassembled WGS sequence"/>
</dbReference>